<dbReference type="AlphaFoldDB" id="A0A162A3F4"/>
<evidence type="ECO:0000313" key="3">
    <source>
        <dbReference type="Proteomes" id="UP000076587"/>
    </source>
</evidence>
<protein>
    <submittedName>
        <fullName evidence="2">Uncharacterized protein</fullName>
    </submittedName>
</protein>
<evidence type="ECO:0000256" key="1">
    <source>
        <dbReference type="SAM" id="SignalP"/>
    </source>
</evidence>
<sequence length="115" mass="12234">MKKYFINVACILGLLSSGVYGADVSSGVYSIDAIRVSDETGITYVDPEGSVNIKNLSCTSSDTLAIDRNAASYAQIYSALLAAAASSRTVEVWVSIDANDCLNGRQRISVIQVNF</sequence>
<dbReference type="PATRIC" id="fig|1365253.3.peg.4661"/>
<organism evidence="2 3">
    <name type="scientific">Pseudoalteromonas luteoviolacea NCIMB 1942</name>
    <dbReference type="NCBI Taxonomy" id="1365253"/>
    <lineage>
        <taxon>Bacteria</taxon>
        <taxon>Pseudomonadati</taxon>
        <taxon>Pseudomonadota</taxon>
        <taxon>Gammaproteobacteria</taxon>
        <taxon>Alteromonadales</taxon>
        <taxon>Pseudoalteromonadaceae</taxon>
        <taxon>Pseudoalteromonas</taxon>
    </lineage>
</organism>
<reference evidence="2 3" key="1">
    <citation type="submission" date="2013-07" db="EMBL/GenBank/DDBJ databases">
        <title>Comparative Genomic and Metabolomic Analysis of Twelve Strains of Pseudoalteromonas luteoviolacea.</title>
        <authorList>
            <person name="Vynne N.G."/>
            <person name="Mansson M."/>
            <person name="Gram L."/>
        </authorList>
    </citation>
    <scope>NUCLEOTIDE SEQUENCE [LARGE SCALE GENOMIC DNA]</scope>
    <source>
        <strain evidence="2 3">NCIMB 1942</strain>
    </source>
</reference>
<feature type="signal peptide" evidence="1">
    <location>
        <begin position="1"/>
        <end position="21"/>
    </location>
</feature>
<name>A0A162A3F4_9GAMM</name>
<gene>
    <name evidence="2" type="ORF">N482_19095</name>
</gene>
<dbReference type="Proteomes" id="UP000076587">
    <property type="component" value="Unassembled WGS sequence"/>
</dbReference>
<dbReference type="RefSeq" id="WP_063378963.1">
    <property type="nucleotide sequence ID" value="NZ_AUXT01000207.1"/>
</dbReference>
<dbReference type="OrthoDB" id="6336369at2"/>
<keyword evidence="1" id="KW-0732">Signal</keyword>
<feature type="chain" id="PRO_5007830892" evidence="1">
    <location>
        <begin position="22"/>
        <end position="115"/>
    </location>
</feature>
<evidence type="ECO:0000313" key="2">
    <source>
        <dbReference type="EMBL" id="KZN43550.1"/>
    </source>
</evidence>
<dbReference type="EMBL" id="AUXT01000207">
    <property type="protein sequence ID" value="KZN43550.1"/>
    <property type="molecule type" value="Genomic_DNA"/>
</dbReference>
<comment type="caution">
    <text evidence="2">The sequence shown here is derived from an EMBL/GenBank/DDBJ whole genome shotgun (WGS) entry which is preliminary data.</text>
</comment>
<proteinExistence type="predicted"/>
<accession>A0A162A3F4</accession>